<dbReference type="Proteomes" id="UP000008144">
    <property type="component" value="Chromosome 7"/>
</dbReference>
<protein>
    <submittedName>
        <fullName evidence="1">Uncharacterized protein</fullName>
    </submittedName>
</protein>
<evidence type="ECO:0000313" key="2">
    <source>
        <dbReference type="Proteomes" id="UP000008144"/>
    </source>
</evidence>
<dbReference type="AlphaFoldDB" id="H2Y1D4"/>
<reference evidence="1" key="4">
    <citation type="submission" date="2025-09" db="UniProtKB">
        <authorList>
            <consortium name="Ensembl"/>
        </authorList>
    </citation>
    <scope>IDENTIFICATION</scope>
</reference>
<organism evidence="1 2">
    <name type="scientific">Ciona intestinalis</name>
    <name type="common">Transparent sea squirt</name>
    <name type="synonym">Ascidia intestinalis</name>
    <dbReference type="NCBI Taxonomy" id="7719"/>
    <lineage>
        <taxon>Eukaryota</taxon>
        <taxon>Metazoa</taxon>
        <taxon>Chordata</taxon>
        <taxon>Tunicata</taxon>
        <taxon>Ascidiacea</taxon>
        <taxon>Phlebobranchia</taxon>
        <taxon>Cionidae</taxon>
        <taxon>Ciona</taxon>
    </lineage>
</organism>
<dbReference type="InParanoid" id="H2Y1D4"/>
<accession>H2Y1D4</accession>
<reference evidence="1" key="3">
    <citation type="submission" date="2025-08" db="UniProtKB">
        <authorList>
            <consortium name="Ensembl"/>
        </authorList>
    </citation>
    <scope>IDENTIFICATION</scope>
</reference>
<keyword evidence="2" id="KW-1185">Reference proteome</keyword>
<reference evidence="2" key="1">
    <citation type="journal article" date="2002" name="Science">
        <title>The draft genome of Ciona intestinalis: insights into chordate and vertebrate origins.</title>
        <authorList>
            <person name="Dehal P."/>
            <person name="Satou Y."/>
            <person name="Campbell R.K."/>
            <person name="Chapman J."/>
            <person name="Degnan B."/>
            <person name="De Tomaso A."/>
            <person name="Davidson B."/>
            <person name="Di Gregorio A."/>
            <person name="Gelpke M."/>
            <person name="Goodstein D.M."/>
            <person name="Harafuji N."/>
            <person name="Hastings K.E."/>
            <person name="Ho I."/>
            <person name="Hotta K."/>
            <person name="Huang W."/>
            <person name="Kawashima T."/>
            <person name="Lemaire P."/>
            <person name="Martinez D."/>
            <person name="Meinertzhagen I.A."/>
            <person name="Necula S."/>
            <person name="Nonaka M."/>
            <person name="Putnam N."/>
            <person name="Rash S."/>
            <person name="Saiga H."/>
            <person name="Satake M."/>
            <person name="Terry A."/>
            <person name="Yamada L."/>
            <person name="Wang H.G."/>
            <person name="Awazu S."/>
            <person name="Azumi K."/>
            <person name="Boore J."/>
            <person name="Branno M."/>
            <person name="Chin-Bow S."/>
            <person name="DeSantis R."/>
            <person name="Doyle S."/>
            <person name="Francino P."/>
            <person name="Keys D.N."/>
            <person name="Haga S."/>
            <person name="Hayashi H."/>
            <person name="Hino K."/>
            <person name="Imai K.S."/>
            <person name="Inaba K."/>
            <person name="Kano S."/>
            <person name="Kobayashi K."/>
            <person name="Kobayashi M."/>
            <person name="Lee B.I."/>
            <person name="Makabe K.W."/>
            <person name="Manohar C."/>
            <person name="Matassi G."/>
            <person name="Medina M."/>
            <person name="Mochizuki Y."/>
            <person name="Mount S."/>
            <person name="Morishita T."/>
            <person name="Miura S."/>
            <person name="Nakayama A."/>
            <person name="Nishizaka S."/>
            <person name="Nomoto H."/>
            <person name="Ohta F."/>
            <person name="Oishi K."/>
            <person name="Rigoutsos I."/>
            <person name="Sano M."/>
            <person name="Sasaki A."/>
            <person name="Sasakura Y."/>
            <person name="Shoguchi E."/>
            <person name="Shin-i T."/>
            <person name="Spagnuolo A."/>
            <person name="Stainier D."/>
            <person name="Suzuki M.M."/>
            <person name="Tassy O."/>
            <person name="Takatori N."/>
            <person name="Tokuoka M."/>
            <person name="Yagi K."/>
            <person name="Yoshizaki F."/>
            <person name="Wada S."/>
            <person name="Zhang C."/>
            <person name="Hyatt P.D."/>
            <person name="Larimer F."/>
            <person name="Detter C."/>
            <person name="Doggett N."/>
            <person name="Glavina T."/>
            <person name="Hawkins T."/>
            <person name="Richardson P."/>
            <person name="Lucas S."/>
            <person name="Kohara Y."/>
            <person name="Levine M."/>
            <person name="Satoh N."/>
            <person name="Rokhsar D.S."/>
        </authorList>
    </citation>
    <scope>NUCLEOTIDE SEQUENCE [LARGE SCALE GENOMIC DNA]</scope>
</reference>
<proteinExistence type="predicted"/>
<dbReference type="EMBL" id="EAAA01002509">
    <property type="status" value="NOT_ANNOTATED_CDS"/>
    <property type="molecule type" value="Genomic_DNA"/>
</dbReference>
<dbReference type="HOGENOM" id="CLU_2941018_0_0_1"/>
<reference evidence="1" key="2">
    <citation type="journal article" date="2008" name="Genome Biol.">
        <title>Improved genome assembly and evidence-based global gene model set for the chordate Ciona intestinalis: new insight into intron and operon populations.</title>
        <authorList>
            <person name="Satou Y."/>
            <person name="Mineta K."/>
            <person name="Ogasawara M."/>
            <person name="Sasakura Y."/>
            <person name="Shoguchi E."/>
            <person name="Ueno K."/>
            <person name="Yamada L."/>
            <person name="Matsumoto J."/>
            <person name="Wasserscheid J."/>
            <person name="Dewar K."/>
            <person name="Wiley G.B."/>
            <person name="Macmil S.L."/>
            <person name="Roe B.A."/>
            <person name="Zeller R.W."/>
            <person name="Hastings K.E."/>
            <person name="Lemaire P."/>
            <person name="Lindquist E."/>
            <person name="Endo T."/>
            <person name="Hotta K."/>
            <person name="Inaba K."/>
        </authorList>
    </citation>
    <scope>NUCLEOTIDE SEQUENCE [LARGE SCALE GENOMIC DNA]</scope>
    <source>
        <strain evidence="1">wild type</strain>
    </source>
</reference>
<dbReference type="Ensembl" id="ENSCINT00000034374.1">
    <property type="protein sequence ID" value="ENSCINP00000035718.1"/>
    <property type="gene ID" value="ENSCING00000018998.1"/>
</dbReference>
<evidence type="ECO:0000313" key="1">
    <source>
        <dbReference type="Ensembl" id="ENSCINP00000035718.1"/>
    </source>
</evidence>
<sequence>MSAISNKLTTNQSLCFMVQIPTRETRSIFKLLGWTIVCCVTNTTLCEFVISDCCETNELW</sequence>
<name>H2Y1D4_CIOIN</name>